<dbReference type="Pfam" id="PF12968">
    <property type="entry name" value="DUF3856"/>
    <property type="match status" value="1"/>
</dbReference>
<keyword evidence="3" id="KW-1185">Reference proteome</keyword>
<dbReference type="InterPro" id="IPR011990">
    <property type="entry name" value="TPR-like_helical_dom_sf"/>
</dbReference>
<dbReference type="KEGG" id="cph:Cpha266_2515"/>
<dbReference type="eggNOG" id="COG0457">
    <property type="taxonomic scope" value="Bacteria"/>
</dbReference>
<dbReference type="RefSeq" id="WP_011746280.1">
    <property type="nucleotide sequence ID" value="NC_008639.1"/>
</dbReference>
<evidence type="ECO:0000259" key="1">
    <source>
        <dbReference type="Pfam" id="PF12968"/>
    </source>
</evidence>
<feature type="domain" description="DUF3856" evidence="1">
    <location>
        <begin position="2"/>
        <end position="144"/>
    </location>
</feature>
<dbReference type="SUPFAM" id="SSF48452">
    <property type="entry name" value="TPR-like"/>
    <property type="match status" value="1"/>
</dbReference>
<sequence>MKPLREVAQAYMSLSDAGMQLQAGSYRDAAESCRKAMEMSRTISLEEAFDHEGFDAFCFATLSEAFWRLGRFEESLQSAEKALRYFNRRGELNQDEGKLWIAAVFSKAVALQETGSPEDAAGFFRTAGEMIAERKGELPGKEMLLQEIEERLALLEGSLNSKRKSGYKAWWEFWS</sequence>
<dbReference type="Proteomes" id="UP000008701">
    <property type="component" value="Chromosome"/>
</dbReference>
<evidence type="ECO:0000313" key="2">
    <source>
        <dbReference type="EMBL" id="ABL66503.1"/>
    </source>
</evidence>
<name>A1BJC6_CHLPD</name>
<dbReference type="OrthoDB" id="594835at2"/>
<dbReference type="EMBL" id="CP000492">
    <property type="protein sequence ID" value="ABL66503.1"/>
    <property type="molecule type" value="Genomic_DNA"/>
</dbReference>
<dbReference type="AlphaFoldDB" id="A1BJC6"/>
<organism evidence="2 3">
    <name type="scientific">Chlorobium phaeobacteroides (strain DSM 266 / SMG 266 / 2430)</name>
    <dbReference type="NCBI Taxonomy" id="290317"/>
    <lineage>
        <taxon>Bacteria</taxon>
        <taxon>Pseudomonadati</taxon>
        <taxon>Chlorobiota</taxon>
        <taxon>Chlorobiia</taxon>
        <taxon>Chlorobiales</taxon>
        <taxon>Chlorobiaceae</taxon>
        <taxon>Chlorobium/Pelodictyon group</taxon>
        <taxon>Chlorobium</taxon>
    </lineage>
</organism>
<evidence type="ECO:0000313" key="3">
    <source>
        <dbReference type="Proteomes" id="UP000008701"/>
    </source>
</evidence>
<dbReference type="HOGENOM" id="CLU_1537346_0_0_10"/>
<dbReference type="InterPro" id="IPR024552">
    <property type="entry name" value="DUF3856"/>
</dbReference>
<proteinExistence type="predicted"/>
<dbReference type="STRING" id="290317.Cpha266_2515"/>
<reference evidence="2 3" key="1">
    <citation type="submission" date="2006-12" db="EMBL/GenBank/DDBJ databases">
        <title>Complete sequence of Chlorobium phaeobacteroides DSM 266.</title>
        <authorList>
            <consortium name="US DOE Joint Genome Institute"/>
            <person name="Copeland A."/>
            <person name="Lucas S."/>
            <person name="Lapidus A."/>
            <person name="Barry K."/>
            <person name="Detter J.C."/>
            <person name="Glavina del Rio T."/>
            <person name="Hammon N."/>
            <person name="Israni S."/>
            <person name="Pitluck S."/>
            <person name="Goltsman E."/>
            <person name="Schmutz J."/>
            <person name="Larimer F."/>
            <person name="Land M."/>
            <person name="Hauser L."/>
            <person name="Mikhailova N."/>
            <person name="Li T."/>
            <person name="Overmann J."/>
            <person name="Bryant D.A."/>
            <person name="Richardson P."/>
        </authorList>
    </citation>
    <scope>NUCLEOTIDE SEQUENCE [LARGE SCALE GENOMIC DNA]</scope>
    <source>
        <strain evidence="2 3">DSM 266</strain>
    </source>
</reference>
<gene>
    <name evidence="2" type="ordered locus">Cpha266_2515</name>
</gene>
<dbReference type="Gene3D" id="1.25.40.10">
    <property type="entry name" value="Tetratricopeptide repeat domain"/>
    <property type="match status" value="1"/>
</dbReference>
<protein>
    <recommendedName>
        <fullName evidence="1">DUF3856 domain-containing protein</fullName>
    </recommendedName>
</protein>
<accession>A1BJC6</accession>